<evidence type="ECO:0000256" key="1">
    <source>
        <dbReference type="ARBA" id="ARBA00005189"/>
    </source>
</evidence>
<evidence type="ECO:0000256" key="2">
    <source>
        <dbReference type="ARBA" id="ARBA00022516"/>
    </source>
</evidence>
<comment type="pathway">
    <text evidence="1">Lipid metabolism.</text>
</comment>
<protein>
    <submittedName>
        <fullName evidence="7">1-acyl-sn-glycerol-3-phosphate acyltransferase</fullName>
    </submittedName>
</protein>
<dbReference type="OrthoDB" id="9806880at2"/>
<evidence type="ECO:0000256" key="3">
    <source>
        <dbReference type="ARBA" id="ARBA00022679"/>
    </source>
</evidence>
<feature type="domain" description="Phospholipid/glycerol acyltransferase" evidence="6">
    <location>
        <begin position="92"/>
        <end position="203"/>
    </location>
</feature>
<evidence type="ECO:0000256" key="4">
    <source>
        <dbReference type="ARBA" id="ARBA00023098"/>
    </source>
</evidence>
<dbReference type="AlphaFoldDB" id="A0A1S8CX39"/>
<dbReference type="GO" id="GO:0006654">
    <property type="term" value="P:phosphatidic acid biosynthetic process"/>
    <property type="evidence" value="ECO:0007669"/>
    <property type="project" value="TreeGrafter"/>
</dbReference>
<evidence type="ECO:0000313" key="7">
    <source>
        <dbReference type="EMBL" id="ONG41757.1"/>
    </source>
</evidence>
<dbReference type="EMBL" id="MLCN01000007">
    <property type="protein sequence ID" value="ONG41757.1"/>
    <property type="molecule type" value="Genomic_DNA"/>
</dbReference>
<dbReference type="Proteomes" id="UP000192132">
    <property type="component" value="Unassembled WGS sequence"/>
</dbReference>
<keyword evidence="5 7" id="KW-0012">Acyltransferase</keyword>
<organism evidence="7 8">
    <name type="scientific">Alkanindiges hydrocarboniclasticus</name>
    <dbReference type="NCBI Taxonomy" id="1907941"/>
    <lineage>
        <taxon>Bacteria</taxon>
        <taxon>Pseudomonadati</taxon>
        <taxon>Pseudomonadota</taxon>
        <taxon>Gammaproteobacteria</taxon>
        <taxon>Moraxellales</taxon>
        <taxon>Moraxellaceae</taxon>
        <taxon>Alkanindiges</taxon>
    </lineage>
</organism>
<accession>A0A1S8CX39</accession>
<evidence type="ECO:0000313" key="8">
    <source>
        <dbReference type="Proteomes" id="UP000192132"/>
    </source>
</evidence>
<gene>
    <name evidence="7" type="ORF">BKE30_02650</name>
</gene>
<dbReference type="CDD" id="cd07989">
    <property type="entry name" value="LPLAT_AGPAT-like"/>
    <property type="match status" value="1"/>
</dbReference>
<sequence length="276" mass="30771">MLNLIPSQFPFYSLKQLQQLKTKGQLTLRQLKHMAALLKVVNEGFGLAFREGAFSQPNQPKHTRMVRYFCRGLCDALDIEVTVHAPMPVEHALWVSNHVSWLDVAVIGSQTRIFFLAKAEIQHWPIFGRLAQAGGTLFIKRGSGDSVVVKEQISGFLNQKLPVLFFPEATTTDGRAVKRLHGKLLASAIATQTPIQPLVLCYVNEQGQLDQVVPFIDDLGFMPHLLQVLALKKIRAHLMPLAAISPQGHDVESLTAELHRHMSEGLLALQQQVLQP</sequence>
<keyword evidence="2" id="KW-0444">Lipid biosynthesis</keyword>
<comment type="caution">
    <text evidence="7">The sequence shown here is derived from an EMBL/GenBank/DDBJ whole genome shotgun (WGS) entry which is preliminary data.</text>
</comment>
<keyword evidence="4" id="KW-0443">Lipid metabolism</keyword>
<keyword evidence="3 7" id="KW-0808">Transferase</keyword>
<dbReference type="PANTHER" id="PTHR10434:SF64">
    <property type="entry name" value="1-ACYL-SN-GLYCEROL-3-PHOSPHATE ACYLTRANSFERASE-RELATED"/>
    <property type="match status" value="1"/>
</dbReference>
<evidence type="ECO:0000259" key="6">
    <source>
        <dbReference type="SMART" id="SM00563"/>
    </source>
</evidence>
<dbReference type="PANTHER" id="PTHR10434">
    <property type="entry name" value="1-ACYL-SN-GLYCEROL-3-PHOSPHATE ACYLTRANSFERASE"/>
    <property type="match status" value="1"/>
</dbReference>
<dbReference type="STRING" id="1907941.BKE30_02650"/>
<dbReference type="SUPFAM" id="SSF69593">
    <property type="entry name" value="Glycerol-3-phosphate (1)-acyltransferase"/>
    <property type="match status" value="1"/>
</dbReference>
<dbReference type="GO" id="GO:0003841">
    <property type="term" value="F:1-acylglycerol-3-phosphate O-acyltransferase activity"/>
    <property type="evidence" value="ECO:0007669"/>
    <property type="project" value="TreeGrafter"/>
</dbReference>
<dbReference type="RefSeq" id="WP_076877129.1">
    <property type="nucleotide sequence ID" value="NZ_MLCN01000007.1"/>
</dbReference>
<proteinExistence type="predicted"/>
<keyword evidence="8" id="KW-1185">Reference proteome</keyword>
<evidence type="ECO:0000256" key="5">
    <source>
        <dbReference type="ARBA" id="ARBA00023315"/>
    </source>
</evidence>
<dbReference type="SMART" id="SM00563">
    <property type="entry name" value="PlsC"/>
    <property type="match status" value="1"/>
</dbReference>
<reference evidence="7 8" key="1">
    <citation type="submission" date="2016-10" db="EMBL/GenBank/DDBJ databases">
        <title>Draft Genome sequence of Alkanindiges sp. strain H1.</title>
        <authorList>
            <person name="Subhash Y."/>
            <person name="Lee S."/>
        </authorList>
    </citation>
    <scope>NUCLEOTIDE SEQUENCE [LARGE SCALE GENOMIC DNA]</scope>
    <source>
        <strain evidence="7 8">H1</strain>
    </source>
</reference>
<dbReference type="InterPro" id="IPR002123">
    <property type="entry name" value="Plipid/glycerol_acylTrfase"/>
</dbReference>
<name>A0A1S8CX39_9GAMM</name>
<dbReference type="Pfam" id="PF01553">
    <property type="entry name" value="Acyltransferase"/>
    <property type="match status" value="1"/>
</dbReference>